<dbReference type="Proteomes" id="UP000321947">
    <property type="component" value="Unassembled WGS sequence"/>
</dbReference>
<name>A0A5D3DHU3_CUCMM</name>
<feature type="signal peptide" evidence="1">
    <location>
        <begin position="1"/>
        <end position="26"/>
    </location>
</feature>
<dbReference type="AlphaFoldDB" id="A0A5D3DHU3"/>
<keyword evidence="1" id="KW-0732">Signal</keyword>
<dbReference type="EMBL" id="SSTD01004586">
    <property type="protein sequence ID" value="TYK23231.1"/>
    <property type="molecule type" value="Genomic_DNA"/>
</dbReference>
<sequence>MEVAKGAMPFPSTIEALCLLVIPSLTTIPLAPGGVCNQVTLDCIIILHQNKEEKCRLRTQGQSKGLNDAVEI</sequence>
<proteinExistence type="predicted"/>
<reference evidence="2 3" key="1">
    <citation type="submission" date="2019-08" db="EMBL/GenBank/DDBJ databases">
        <title>Draft genome sequences of two oriental melons (Cucumis melo L. var makuwa).</title>
        <authorList>
            <person name="Kwon S.-Y."/>
        </authorList>
    </citation>
    <scope>NUCLEOTIDE SEQUENCE [LARGE SCALE GENOMIC DNA]</scope>
    <source>
        <strain evidence="3">cv. Chang Bougi</strain>
        <tissue evidence="2">Leaf</tissue>
    </source>
</reference>
<protein>
    <submittedName>
        <fullName evidence="2">Uncharacterized protein</fullName>
    </submittedName>
</protein>
<evidence type="ECO:0000313" key="2">
    <source>
        <dbReference type="EMBL" id="TYK23231.1"/>
    </source>
</evidence>
<evidence type="ECO:0000313" key="3">
    <source>
        <dbReference type="Proteomes" id="UP000321947"/>
    </source>
</evidence>
<organism evidence="2 3">
    <name type="scientific">Cucumis melo var. makuwa</name>
    <name type="common">Oriental melon</name>
    <dbReference type="NCBI Taxonomy" id="1194695"/>
    <lineage>
        <taxon>Eukaryota</taxon>
        <taxon>Viridiplantae</taxon>
        <taxon>Streptophyta</taxon>
        <taxon>Embryophyta</taxon>
        <taxon>Tracheophyta</taxon>
        <taxon>Spermatophyta</taxon>
        <taxon>Magnoliopsida</taxon>
        <taxon>eudicotyledons</taxon>
        <taxon>Gunneridae</taxon>
        <taxon>Pentapetalae</taxon>
        <taxon>rosids</taxon>
        <taxon>fabids</taxon>
        <taxon>Cucurbitales</taxon>
        <taxon>Cucurbitaceae</taxon>
        <taxon>Benincaseae</taxon>
        <taxon>Cucumis</taxon>
    </lineage>
</organism>
<accession>A0A5D3DHU3</accession>
<gene>
    <name evidence="2" type="ORF">E5676_scaffold142G002680</name>
</gene>
<feature type="chain" id="PRO_5022850180" evidence="1">
    <location>
        <begin position="27"/>
        <end position="72"/>
    </location>
</feature>
<evidence type="ECO:0000256" key="1">
    <source>
        <dbReference type="SAM" id="SignalP"/>
    </source>
</evidence>
<comment type="caution">
    <text evidence="2">The sequence shown here is derived from an EMBL/GenBank/DDBJ whole genome shotgun (WGS) entry which is preliminary data.</text>
</comment>